<keyword evidence="1" id="KW-0812">Transmembrane</keyword>
<proteinExistence type="predicted"/>
<dbReference type="Pfam" id="PF07670">
    <property type="entry name" value="Gate"/>
    <property type="match status" value="1"/>
</dbReference>
<feature type="transmembrane region" description="Helical" evidence="1">
    <location>
        <begin position="12"/>
        <end position="30"/>
    </location>
</feature>
<evidence type="ECO:0000256" key="1">
    <source>
        <dbReference type="SAM" id="Phobius"/>
    </source>
</evidence>
<dbReference type="RefSeq" id="WP_102073379.1">
    <property type="nucleotide sequence ID" value="NZ_PDNW01000005.1"/>
</dbReference>
<dbReference type="InterPro" id="IPR011642">
    <property type="entry name" value="Gate_dom"/>
</dbReference>
<dbReference type="Proteomes" id="UP000234190">
    <property type="component" value="Unassembled WGS sequence"/>
</dbReference>
<reference evidence="3 4" key="1">
    <citation type="submission" date="2017-10" db="EMBL/GenBank/DDBJ databases">
        <title>Two draft genome sequences of Pusillimonas sp. strains isolated from a nitrate- and radionuclide-contaminated groundwater in Russia.</title>
        <authorList>
            <person name="Grouzdev D.S."/>
            <person name="Tourova T.P."/>
            <person name="Goeva M.A."/>
            <person name="Babich T.L."/>
            <person name="Sokolova D.S."/>
            <person name="Abdullin R."/>
            <person name="Poltaraus A.B."/>
            <person name="Toshchakov S.V."/>
            <person name="Nazina T.N."/>
        </authorList>
    </citation>
    <scope>NUCLEOTIDE SEQUENCE [LARGE SCALE GENOMIC DNA]</scope>
    <source>
        <strain evidence="3 4">JR1/69-3-13</strain>
    </source>
</reference>
<dbReference type="AlphaFoldDB" id="A0A2N4U5H5"/>
<sequence length="321" mass="33909">MLSYPKTMLSRSWHMFIAVSKVMLPVMIIVQIAQEFGLVDLVGRVIAPAMSLLNLPPEAGIIWATTLLIGIYGGIASLSSLAGTIDMTAGQLSALCAMMLFAHGLPVEQAIVRRAGAGFWVTGALRVGTALVYGAAVSWACYFTGALADPVSFEWLRGSDTAVAAASGGYLDWIRATAFSLALTFVIIAVLVVILDVLERLGITRRITAAMMPLLRVSGLNAQVAPVTTVGVLLGLTYGGALIIEEAEKQNFSPRTRLLALSWLSLSHSLIEDTLLLMALGADIWVILVGRVLVTLAIVAVLARLTGGGSRSAVHVSVQQP</sequence>
<dbReference type="EMBL" id="PDNW01000005">
    <property type="protein sequence ID" value="PLC50275.1"/>
    <property type="molecule type" value="Genomic_DNA"/>
</dbReference>
<feature type="transmembrane region" description="Helical" evidence="1">
    <location>
        <begin position="219"/>
        <end position="244"/>
    </location>
</feature>
<name>A0A2N4U5H5_9BURK</name>
<keyword evidence="4" id="KW-1185">Reference proteome</keyword>
<accession>A0A2N4U5H5</accession>
<keyword evidence="1" id="KW-0472">Membrane</keyword>
<feature type="transmembrane region" description="Helical" evidence="1">
    <location>
        <begin position="178"/>
        <end position="198"/>
    </location>
</feature>
<gene>
    <name evidence="3" type="ORF">CR159_07360</name>
</gene>
<feature type="transmembrane region" description="Helical" evidence="1">
    <location>
        <begin position="284"/>
        <end position="303"/>
    </location>
</feature>
<organism evidence="3 4">
    <name type="scientific">Pollutimonas subterranea</name>
    <dbReference type="NCBI Taxonomy" id="2045210"/>
    <lineage>
        <taxon>Bacteria</taxon>
        <taxon>Pseudomonadati</taxon>
        <taxon>Pseudomonadota</taxon>
        <taxon>Betaproteobacteria</taxon>
        <taxon>Burkholderiales</taxon>
        <taxon>Alcaligenaceae</taxon>
        <taxon>Pollutimonas</taxon>
    </lineage>
</organism>
<dbReference type="OrthoDB" id="9797308at2"/>
<feature type="transmembrane region" description="Helical" evidence="1">
    <location>
        <begin position="119"/>
        <end position="145"/>
    </location>
</feature>
<feature type="domain" description="Nucleoside transporter/FeoB GTPase Gate" evidence="2">
    <location>
        <begin position="17"/>
        <end position="116"/>
    </location>
</feature>
<keyword evidence="1" id="KW-1133">Transmembrane helix</keyword>
<feature type="transmembrane region" description="Helical" evidence="1">
    <location>
        <begin position="62"/>
        <end position="82"/>
    </location>
</feature>
<evidence type="ECO:0000313" key="4">
    <source>
        <dbReference type="Proteomes" id="UP000234190"/>
    </source>
</evidence>
<comment type="caution">
    <text evidence="3">The sequence shown here is derived from an EMBL/GenBank/DDBJ whole genome shotgun (WGS) entry which is preliminary data.</text>
</comment>
<evidence type="ECO:0000259" key="2">
    <source>
        <dbReference type="Pfam" id="PF07670"/>
    </source>
</evidence>
<protein>
    <recommendedName>
        <fullName evidence="2">Nucleoside transporter/FeoB GTPase Gate domain-containing protein</fullName>
    </recommendedName>
</protein>
<evidence type="ECO:0000313" key="3">
    <source>
        <dbReference type="EMBL" id="PLC50275.1"/>
    </source>
</evidence>